<evidence type="ECO:0000313" key="5">
    <source>
        <dbReference type="Proteomes" id="UP001176961"/>
    </source>
</evidence>
<proteinExistence type="inferred from homology"/>
<keyword evidence="2" id="KW-0694">RNA-binding</keyword>
<dbReference type="InterPro" id="IPR019770">
    <property type="entry name" value="TIF_eIF_4E_CS"/>
</dbReference>
<accession>A0AA36DNG0</accession>
<protein>
    <recommendedName>
        <fullName evidence="1">eIF-4F 25 kDa subunit</fullName>
    </recommendedName>
</protein>
<dbReference type="GO" id="GO:0003743">
    <property type="term" value="F:translation initiation factor activity"/>
    <property type="evidence" value="ECO:0007669"/>
    <property type="project" value="UniProtKB-KW"/>
</dbReference>
<dbReference type="Pfam" id="PF01652">
    <property type="entry name" value="IF4E"/>
    <property type="match status" value="1"/>
</dbReference>
<evidence type="ECO:0000256" key="1">
    <source>
        <dbReference type="ARBA" id="ARBA00032656"/>
    </source>
</evidence>
<dbReference type="GO" id="GO:0000340">
    <property type="term" value="F:RNA 7-methylguanosine cap binding"/>
    <property type="evidence" value="ECO:0007669"/>
    <property type="project" value="UniProtKB-ARBA"/>
</dbReference>
<evidence type="ECO:0000256" key="3">
    <source>
        <dbReference type="SAM" id="MobiDB-lite"/>
    </source>
</evidence>
<keyword evidence="2" id="KW-0396">Initiation factor</keyword>
<comment type="similarity">
    <text evidence="2">Belongs to the eukaryotic initiation factor 4E family.</text>
</comment>
<dbReference type="SUPFAM" id="SSF55418">
    <property type="entry name" value="eIF4e-like"/>
    <property type="match status" value="1"/>
</dbReference>
<dbReference type="Gene3D" id="3.30.760.10">
    <property type="entry name" value="RNA Cap, Translation Initiation Factor Eif4e"/>
    <property type="match status" value="1"/>
</dbReference>
<reference evidence="4" key="1">
    <citation type="submission" date="2023-07" db="EMBL/GenBank/DDBJ databases">
        <authorList>
            <consortium name="CYATHOMIX"/>
        </authorList>
    </citation>
    <scope>NUCLEOTIDE SEQUENCE</scope>
    <source>
        <strain evidence="4">N/A</strain>
    </source>
</reference>
<dbReference type="InterPro" id="IPR023398">
    <property type="entry name" value="TIF_eIF4e-like"/>
</dbReference>
<dbReference type="PROSITE" id="PS00813">
    <property type="entry name" value="IF4E"/>
    <property type="match status" value="1"/>
</dbReference>
<dbReference type="EMBL" id="CATQJL010000001">
    <property type="protein sequence ID" value="CAJ0589639.1"/>
    <property type="molecule type" value="Genomic_DNA"/>
</dbReference>
<dbReference type="PANTHER" id="PTHR11960:SF69">
    <property type="entry name" value="EUKARYOTIC TRANSLATION INITIATION FACTOR 4E-3"/>
    <property type="match status" value="1"/>
</dbReference>
<evidence type="ECO:0000313" key="4">
    <source>
        <dbReference type="EMBL" id="CAJ0589639.1"/>
    </source>
</evidence>
<keyword evidence="2" id="KW-0648">Protein biosynthesis</keyword>
<feature type="region of interest" description="Disordered" evidence="3">
    <location>
        <begin position="36"/>
        <end position="62"/>
    </location>
</feature>
<comment type="caution">
    <text evidence="4">The sequence shown here is derived from an EMBL/GenBank/DDBJ whole genome shotgun (WGS) entry which is preliminary data.</text>
</comment>
<keyword evidence="5" id="KW-1185">Reference proteome</keyword>
<organism evidence="4 5">
    <name type="scientific">Cylicocyclus nassatus</name>
    <name type="common">Nematode worm</name>
    <dbReference type="NCBI Taxonomy" id="53992"/>
    <lineage>
        <taxon>Eukaryota</taxon>
        <taxon>Metazoa</taxon>
        <taxon>Ecdysozoa</taxon>
        <taxon>Nematoda</taxon>
        <taxon>Chromadorea</taxon>
        <taxon>Rhabditida</taxon>
        <taxon>Rhabditina</taxon>
        <taxon>Rhabditomorpha</taxon>
        <taxon>Strongyloidea</taxon>
        <taxon>Strongylidae</taxon>
        <taxon>Cylicocyclus</taxon>
    </lineage>
</organism>
<dbReference type="GO" id="GO:0016281">
    <property type="term" value="C:eukaryotic translation initiation factor 4F complex"/>
    <property type="evidence" value="ECO:0007669"/>
    <property type="project" value="TreeGrafter"/>
</dbReference>
<dbReference type="PANTHER" id="PTHR11960">
    <property type="entry name" value="EUKARYOTIC TRANSLATION INITIATION FACTOR 4E RELATED"/>
    <property type="match status" value="1"/>
</dbReference>
<dbReference type="InterPro" id="IPR001040">
    <property type="entry name" value="TIF_eIF_4E"/>
</dbReference>
<dbReference type="AlphaFoldDB" id="A0AA36DNG0"/>
<sequence length="267" mass="30776">MSVLLSHFTLFRINILVFEHKSIVAMYHTVEMATEDGSVEGKEKEQEQQAQVQPEEEHKGAGDSIVGLPQELLLRHPLQSRWALWYLKADRNKEWEDCLKMVSLFDTVEDFWALYNHIQTASGLNWGSDYYLFKEGIKPMWEDDSNVKGGRWLVVVDKQRRAQLLDHYWLELLMAIIGEQFEDLGEYICGAVVNVRQKGDKVSLWTRDATRDDVNTRIGLVLKAKLDIPDSEPLRYEVHKDSSVRTSSMVKPRIMIPNKEAAATAAR</sequence>
<evidence type="ECO:0000256" key="2">
    <source>
        <dbReference type="RuleBase" id="RU004374"/>
    </source>
</evidence>
<name>A0AA36DNG0_CYLNA</name>
<dbReference type="Proteomes" id="UP001176961">
    <property type="component" value="Unassembled WGS sequence"/>
</dbReference>
<gene>
    <name evidence="4" type="ORF">CYNAS_LOCUS1622</name>
</gene>